<name>A0A2A6B6V9_PRIPA</name>
<reference evidence="1" key="2">
    <citation type="submission" date="2022-06" db="UniProtKB">
        <authorList>
            <consortium name="EnsemblMetazoa"/>
        </authorList>
    </citation>
    <scope>IDENTIFICATION</scope>
    <source>
        <strain evidence="1">PS312</strain>
    </source>
</reference>
<dbReference type="EnsemblMetazoa" id="PPA19396.1">
    <property type="protein sequence ID" value="PPA19396.1"/>
    <property type="gene ID" value="WBGene00108950"/>
</dbReference>
<keyword evidence="2" id="KW-1185">Reference proteome</keyword>
<reference evidence="2" key="1">
    <citation type="journal article" date="2008" name="Nat. Genet.">
        <title>The Pristionchus pacificus genome provides a unique perspective on nematode lifestyle and parasitism.</title>
        <authorList>
            <person name="Dieterich C."/>
            <person name="Clifton S.W."/>
            <person name="Schuster L.N."/>
            <person name="Chinwalla A."/>
            <person name="Delehaunty K."/>
            <person name="Dinkelacker I."/>
            <person name="Fulton L."/>
            <person name="Fulton R."/>
            <person name="Godfrey J."/>
            <person name="Minx P."/>
            <person name="Mitreva M."/>
            <person name="Roeseler W."/>
            <person name="Tian H."/>
            <person name="Witte H."/>
            <person name="Yang S.P."/>
            <person name="Wilson R.K."/>
            <person name="Sommer R.J."/>
        </authorList>
    </citation>
    <scope>NUCLEOTIDE SEQUENCE [LARGE SCALE GENOMIC DNA]</scope>
    <source>
        <strain evidence="2">PS312</strain>
    </source>
</reference>
<organism evidence="1 2">
    <name type="scientific">Pristionchus pacificus</name>
    <name type="common">Parasitic nematode worm</name>
    <dbReference type="NCBI Taxonomy" id="54126"/>
    <lineage>
        <taxon>Eukaryota</taxon>
        <taxon>Metazoa</taxon>
        <taxon>Ecdysozoa</taxon>
        <taxon>Nematoda</taxon>
        <taxon>Chromadorea</taxon>
        <taxon>Rhabditida</taxon>
        <taxon>Rhabditina</taxon>
        <taxon>Diplogasteromorpha</taxon>
        <taxon>Diplogasteroidea</taxon>
        <taxon>Neodiplogasteridae</taxon>
        <taxon>Pristionchus</taxon>
    </lineage>
</organism>
<evidence type="ECO:0000313" key="1">
    <source>
        <dbReference type="EnsemblMetazoa" id="PPA19396.1"/>
    </source>
</evidence>
<evidence type="ECO:0000313" key="2">
    <source>
        <dbReference type="Proteomes" id="UP000005239"/>
    </source>
</evidence>
<dbReference type="Proteomes" id="UP000005239">
    <property type="component" value="Unassembled WGS sequence"/>
</dbReference>
<gene>
    <name evidence="1" type="primary">WBGene00108950</name>
</gene>
<accession>A0A2A6B6V9</accession>
<accession>A0A8R1UEI2</accession>
<protein>
    <submittedName>
        <fullName evidence="1">Uncharacterized protein</fullName>
    </submittedName>
</protein>
<proteinExistence type="predicted"/>
<sequence>MERRSFLLGEAEEAFFVEVMAREELKCRGMQSDPVPQSAIDLIASAVEEREQFARHQLRQHIMKQHHHNQAPRAPLLSTQPTIHHHPIPLQLPYAYPDENFKQHPALNPPLVPVACQIDFVAIDHEFREMAARVRTVEGILQYKDSLTTLLATRALKGNANYAVTGCLDDDCKRYANHNFLTYSCILSGLSIYDLILECRNSSTAYWCRPAVSHVPPASRLQSSPMILPGTQWHRLFSSHSFLLRTTSKSYRRICVH</sequence>
<dbReference type="AlphaFoldDB" id="A0A2A6B6V9"/>